<evidence type="ECO:0000256" key="1">
    <source>
        <dbReference type="SAM" id="Coils"/>
    </source>
</evidence>
<dbReference type="EMBL" id="NEVH01021925">
    <property type="protein sequence ID" value="PNF19365.1"/>
    <property type="molecule type" value="Genomic_DNA"/>
</dbReference>
<feature type="coiled-coil region" evidence="1">
    <location>
        <begin position="34"/>
        <end position="64"/>
    </location>
</feature>
<evidence type="ECO:0000313" key="2">
    <source>
        <dbReference type="EMBL" id="PNF19365.1"/>
    </source>
</evidence>
<name>A0A2J7PSP9_9NEOP</name>
<dbReference type="AlphaFoldDB" id="A0A2J7PSP9"/>
<organism evidence="2 3">
    <name type="scientific">Cryptotermes secundus</name>
    <dbReference type="NCBI Taxonomy" id="105785"/>
    <lineage>
        <taxon>Eukaryota</taxon>
        <taxon>Metazoa</taxon>
        <taxon>Ecdysozoa</taxon>
        <taxon>Arthropoda</taxon>
        <taxon>Hexapoda</taxon>
        <taxon>Insecta</taxon>
        <taxon>Pterygota</taxon>
        <taxon>Neoptera</taxon>
        <taxon>Polyneoptera</taxon>
        <taxon>Dictyoptera</taxon>
        <taxon>Blattodea</taxon>
        <taxon>Blattoidea</taxon>
        <taxon>Termitoidae</taxon>
        <taxon>Kalotermitidae</taxon>
        <taxon>Cryptotermitinae</taxon>
        <taxon>Cryptotermes</taxon>
    </lineage>
</organism>
<keyword evidence="1" id="KW-0175">Coiled coil</keyword>
<dbReference type="Proteomes" id="UP000235965">
    <property type="component" value="Unassembled WGS sequence"/>
</dbReference>
<accession>A0A2J7PSP9</accession>
<comment type="caution">
    <text evidence="2">The sequence shown here is derived from an EMBL/GenBank/DDBJ whole genome shotgun (WGS) entry which is preliminary data.</text>
</comment>
<dbReference type="InParanoid" id="A0A2J7PSP9"/>
<evidence type="ECO:0000313" key="3">
    <source>
        <dbReference type="Proteomes" id="UP000235965"/>
    </source>
</evidence>
<sequence>MNEAAFSNCNAEDDINIDKNVQTEPDTMDIDVLFENFRENRKGIEEEEEEEEEEENDIVIEEEKCTVKTYQDAANSLKVLQESAMQWNDSDMLTVISQAKVFVESQAAKRVNCVQKILPEFW</sequence>
<protein>
    <submittedName>
        <fullName evidence="2">Uncharacterized protein</fullName>
    </submittedName>
</protein>
<reference evidence="2 3" key="1">
    <citation type="submission" date="2017-12" db="EMBL/GenBank/DDBJ databases">
        <title>Hemimetabolous genomes reveal molecular basis of termite eusociality.</title>
        <authorList>
            <person name="Harrison M.C."/>
            <person name="Jongepier E."/>
            <person name="Robertson H.M."/>
            <person name="Arning N."/>
            <person name="Bitard-Feildel T."/>
            <person name="Chao H."/>
            <person name="Childers C.P."/>
            <person name="Dinh H."/>
            <person name="Doddapaneni H."/>
            <person name="Dugan S."/>
            <person name="Gowin J."/>
            <person name="Greiner C."/>
            <person name="Han Y."/>
            <person name="Hu H."/>
            <person name="Hughes D.S.T."/>
            <person name="Huylmans A.-K."/>
            <person name="Kemena C."/>
            <person name="Kremer L.P.M."/>
            <person name="Lee S.L."/>
            <person name="Lopez-Ezquerra A."/>
            <person name="Mallet L."/>
            <person name="Monroy-Kuhn J.M."/>
            <person name="Moser A."/>
            <person name="Murali S.C."/>
            <person name="Muzny D.M."/>
            <person name="Otani S."/>
            <person name="Piulachs M.-D."/>
            <person name="Poelchau M."/>
            <person name="Qu J."/>
            <person name="Schaub F."/>
            <person name="Wada-Katsumata A."/>
            <person name="Worley K.C."/>
            <person name="Xie Q."/>
            <person name="Ylla G."/>
            <person name="Poulsen M."/>
            <person name="Gibbs R.A."/>
            <person name="Schal C."/>
            <person name="Richards S."/>
            <person name="Belles X."/>
            <person name="Korb J."/>
            <person name="Bornberg-Bauer E."/>
        </authorList>
    </citation>
    <scope>NUCLEOTIDE SEQUENCE [LARGE SCALE GENOMIC DNA]</scope>
    <source>
        <tissue evidence="2">Whole body</tissue>
    </source>
</reference>
<gene>
    <name evidence="2" type="ORF">B7P43_G06709</name>
</gene>
<keyword evidence="3" id="KW-1185">Reference proteome</keyword>
<proteinExistence type="predicted"/>